<feature type="domain" description="Transposase IS200-like" evidence="1">
    <location>
        <begin position="1"/>
        <end position="105"/>
    </location>
</feature>
<dbReference type="EMBL" id="AP014862">
    <property type="protein sequence ID" value="BAU76788.1"/>
    <property type="molecule type" value="Genomic_DNA"/>
</dbReference>
<dbReference type="InterPro" id="IPR002686">
    <property type="entry name" value="Transposase_17"/>
</dbReference>
<dbReference type="RefSeq" id="WP_231992293.1">
    <property type="nucleotide sequence ID" value="NZ_AJMR01000180.1"/>
</dbReference>
<dbReference type="GO" id="GO:0043565">
    <property type="term" value="F:sequence-specific DNA binding"/>
    <property type="evidence" value="ECO:0007669"/>
    <property type="project" value="TreeGrafter"/>
</dbReference>
<reference evidence="2 3" key="2">
    <citation type="journal article" date="2017" name="Int. J. Syst. Evol. Microbiol.">
        <title>Pseudomonas furukawaii sp. nov., a polychlorinated biphenyl-degrading bacterium isolated from biphenyl-contaminated soil in Japan.</title>
        <authorList>
            <person name="Kimura N."/>
            <person name="Watanabe T."/>
            <person name="Suenaga H."/>
            <person name="Fujihara H."/>
            <person name="Futagami T."/>
            <person name="Goto M."/>
            <person name="Hanada S."/>
            <person name="Hirose J."/>
        </authorList>
    </citation>
    <scope>NUCLEOTIDE SEQUENCE [LARGE SCALE GENOMIC DNA]</scope>
    <source>
        <strain evidence="3">DSM 10086 / NBRC 110670 / KF707</strain>
    </source>
</reference>
<evidence type="ECO:0000313" key="2">
    <source>
        <dbReference type="EMBL" id="BAU76788.1"/>
    </source>
</evidence>
<reference evidence="3" key="1">
    <citation type="submission" date="2015-05" db="EMBL/GenBank/DDBJ databases">
        <title>Draft genome sequencing of a biphenyl-degrading bacterium, Pseudomonas balearica KF707 (=NBRC110670).</title>
        <authorList>
            <person name="Kimura N."/>
            <person name="Hirose J."/>
            <person name="Watanabe T."/>
            <person name="Suenaga H."/>
            <person name="Fujihara H."/>
            <person name="Noguchi M."/>
            <person name="Hashimoto M."/>
            <person name="Shimodaira J."/>
            <person name="Tsuchikane K."/>
            <person name="Hosoyama A."/>
            <person name="Yamazoe A."/>
            <person name="Fujita N."/>
            <person name="Furukawa K."/>
        </authorList>
    </citation>
    <scope>NUCLEOTIDE SEQUENCE [LARGE SCALE GENOMIC DNA]</scope>
    <source>
        <strain evidence="3">DSM 10086 / NBRC 110670 / KF707</strain>
    </source>
</reference>
<dbReference type="PANTHER" id="PTHR36966:SF1">
    <property type="entry name" value="REP-ASSOCIATED TYROSINE TRANSPOSASE"/>
    <property type="match status" value="1"/>
</dbReference>
<dbReference type="InterPro" id="IPR036515">
    <property type="entry name" value="Transposase_17_sf"/>
</dbReference>
<keyword evidence="3" id="KW-1185">Reference proteome</keyword>
<dbReference type="AlphaFoldDB" id="A0AAD1C5R5"/>
<dbReference type="SUPFAM" id="SSF143422">
    <property type="entry name" value="Transposase IS200-like"/>
    <property type="match status" value="1"/>
</dbReference>
<organism evidence="2 3">
    <name type="scientific">Metapseudomonas furukawaii</name>
    <name type="common">Pseudomonas furukawaii</name>
    <dbReference type="NCBI Taxonomy" id="1149133"/>
    <lineage>
        <taxon>Bacteria</taxon>
        <taxon>Pseudomonadati</taxon>
        <taxon>Pseudomonadota</taxon>
        <taxon>Gammaproteobacteria</taxon>
        <taxon>Pseudomonadales</taxon>
        <taxon>Pseudomonadaceae</taxon>
        <taxon>Metapseudomonas</taxon>
    </lineage>
</organism>
<dbReference type="PANTHER" id="PTHR36966">
    <property type="entry name" value="REP-ASSOCIATED TYROSINE TRANSPOSASE"/>
    <property type="match status" value="1"/>
</dbReference>
<proteinExistence type="predicted"/>
<dbReference type="NCBIfam" id="NF047646">
    <property type="entry name" value="REP_Tyr_transpos"/>
    <property type="match status" value="1"/>
</dbReference>
<evidence type="ECO:0000259" key="1">
    <source>
        <dbReference type="SMART" id="SM01321"/>
    </source>
</evidence>
<name>A0AAD1C5R5_METFU</name>
<dbReference type="GO" id="GO:0006313">
    <property type="term" value="P:DNA transposition"/>
    <property type="evidence" value="ECO:0007669"/>
    <property type="project" value="InterPro"/>
</dbReference>
<dbReference type="KEGG" id="pfuw:KF707C_51000"/>
<dbReference type="InterPro" id="IPR052715">
    <property type="entry name" value="RAYT_transposase"/>
</dbReference>
<accession>A0AAD1C5R5</accession>
<protein>
    <submittedName>
        <fullName evidence="2">Transposase and inactivated derivatives</fullName>
    </submittedName>
</protein>
<dbReference type="Gene3D" id="3.30.70.1290">
    <property type="entry name" value="Transposase IS200-like"/>
    <property type="match status" value="1"/>
</dbReference>
<gene>
    <name evidence="2" type="ORF">KF707C_51000</name>
</gene>
<evidence type="ECO:0000313" key="3">
    <source>
        <dbReference type="Proteomes" id="UP000218554"/>
    </source>
</evidence>
<dbReference type="SMART" id="SM01321">
    <property type="entry name" value="Y1_Tnp"/>
    <property type="match status" value="1"/>
</dbReference>
<dbReference type="Proteomes" id="UP000218554">
    <property type="component" value="Chromosome"/>
</dbReference>
<sequence>MVRFHPELRQALKSAMAREPFGLPAIVVLPDHLHRLMAPPPGDSGFSSRVRRLKSAFVSSLRGQLEAGVAFNDRGEANLWQRRFWEHMIRDERDYAAHVDYIHFNPVKHGLVAKVSDWPLSSFHRFVERGELPVDWAGGAASDVKGAGE</sequence>
<dbReference type="GO" id="GO:0004803">
    <property type="term" value="F:transposase activity"/>
    <property type="evidence" value="ECO:0007669"/>
    <property type="project" value="InterPro"/>
</dbReference>